<name>A0AB36RLC6_9CORY</name>
<evidence type="ECO:0000256" key="1">
    <source>
        <dbReference type="PIRSR" id="PIRSR640198-1"/>
    </source>
</evidence>
<evidence type="ECO:0000259" key="4">
    <source>
        <dbReference type="PROSITE" id="PS51459"/>
    </source>
</evidence>
<dbReference type="GO" id="GO:0003677">
    <property type="term" value="F:DNA binding"/>
    <property type="evidence" value="ECO:0007669"/>
    <property type="project" value="UniProtKB-KW"/>
</dbReference>
<proteinExistence type="predicted"/>
<evidence type="ECO:0000313" key="5">
    <source>
        <dbReference type="EMBL" id="PAT11147.1"/>
    </source>
</evidence>
<keyword evidence="2" id="KW-0547">Nucleotide-binding</keyword>
<dbReference type="AlphaFoldDB" id="A0AB36RLC6"/>
<evidence type="ECO:0000313" key="6">
    <source>
        <dbReference type="Proteomes" id="UP000218041"/>
    </source>
</evidence>
<dbReference type="RefSeq" id="WP_095537480.1">
    <property type="nucleotide sequence ID" value="NZ_NSGM01000003.1"/>
</dbReference>
<organism evidence="5 6">
    <name type="scientific">Corynebacterium hadale</name>
    <dbReference type="NCBI Taxonomy" id="2026255"/>
    <lineage>
        <taxon>Bacteria</taxon>
        <taxon>Bacillati</taxon>
        <taxon>Actinomycetota</taxon>
        <taxon>Actinomycetes</taxon>
        <taxon>Mycobacteriales</taxon>
        <taxon>Corynebacteriaceae</taxon>
        <taxon>Corynebacterium</taxon>
    </lineage>
</organism>
<sequence>MSDYKSLKTLFHMSSDGRRAAQAEYTSRFKSPATLHWNFQVGEHELFVVLTGEIQSLLEQVWRTELQIAHKWVTLPGVARSHYLTGLLIGEIKATNQIEGVYSTRKEIVDALTSPKSGPHKRFREMVAFYKSLLDPNERPAFPDSSEALRAEYDKLLSKEISSDDLPDGELFRADSVEIHDGVREVHRAPRSEHDIETRMQTFLDSQFRETHVLVNALIGHFIFEYTHPFYDGNGRMGRFLLAFKALEILSPPTSMSLSHQFSLQRKKYYAAFIDAENSMNFGEATFFLKAMLEMLVDAQEDLESSLDQKHAQLRSLQDTLSALKRDQYERGLLFLAAQALLFGPDLPIPLKEAAAAMERSWNTLRPVADKLESEGLLHSVSKRPLTLELTELGRRHLDLM</sequence>
<feature type="binding site" evidence="2">
    <location>
        <begin position="232"/>
        <end position="239"/>
    </location>
    <ligand>
        <name>ATP</name>
        <dbReference type="ChEBI" id="CHEBI:30616"/>
    </ligand>
</feature>
<dbReference type="SUPFAM" id="SSF140931">
    <property type="entry name" value="Fic-like"/>
    <property type="match status" value="1"/>
</dbReference>
<dbReference type="InterPro" id="IPR040198">
    <property type="entry name" value="Fido_containing"/>
</dbReference>
<feature type="coiled-coil region" evidence="3">
    <location>
        <begin position="289"/>
        <end position="327"/>
    </location>
</feature>
<dbReference type="EMBL" id="NSGP01000003">
    <property type="protein sequence ID" value="PAT11147.1"/>
    <property type="molecule type" value="Genomic_DNA"/>
</dbReference>
<dbReference type="PANTHER" id="PTHR13504:SF40">
    <property type="entry name" value="FIDO DOMAIN-CONTAINING PROTEIN"/>
    <property type="match status" value="1"/>
</dbReference>
<dbReference type="Pfam" id="PF02661">
    <property type="entry name" value="Fic"/>
    <property type="match status" value="1"/>
</dbReference>
<feature type="binding site" evidence="2">
    <location>
        <begin position="269"/>
        <end position="270"/>
    </location>
    <ligand>
        <name>ATP</name>
        <dbReference type="ChEBI" id="CHEBI:30616"/>
    </ligand>
</feature>
<dbReference type="GO" id="GO:0005524">
    <property type="term" value="F:ATP binding"/>
    <property type="evidence" value="ECO:0007669"/>
    <property type="project" value="UniProtKB-KW"/>
</dbReference>
<dbReference type="InterPro" id="IPR036597">
    <property type="entry name" value="Fido-like_dom_sf"/>
</dbReference>
<feature type="active site" evidence="1">
    <location>
        <position position="228"/>
    </location>
</feature>
<protein>
    <submittedName>
        <fullName evidence="5">DNA-binding protein</fullName>
    </submittedName>
</protein>
<dbReference type="Proteomes" id="UP000218041">
    <property type="component" value="Unassembled WGS sequence"/>
</dbReference>
<dbReference type="InterPro" id="IPR003812">
    <property type="entry name" value="Fido"/>
</dbReference>
<gene>
    <name evidence="5" type="ORF">CKJ80_03070</name>
</gene>
<feature type="domain" description="Fido" evidence="4">
    <location>
        <begin position="149"/>
        <end position="291"/>
    </location>
</feature>
<comment type="caution">
    <text evidence="5">The sequence shown here is derived from an EMBL/GenBank/DDBJ whole genome shotgun (WGS) entry which is preliminary data.</text>
</comment>
<evidence type="ECO:0000256" key="2">
    <source>
        <dbReference type="PIRSR" id="PIRSR640198-2"/>
    </source>
</evidence>
<keyword evidence="2" id="KW-0067">ATP-binding</keyword>
<dbReference type="PROSITE" id="PS51459">
    <property type="entry name" value="FIDO"/>
    <property type="match status" value="1"/>
</dbReference>
<reference evidence="5 6" key="1">
    <citation type="submission" date="2017-08" db="EMBL/GenBank/DDBJ databases">
        <title>Whole genome sequences of 6 clinical strains closest to Corynebacterium imitans.</title>
        <authorList>
            <person name="Bernier A.-M."/>
            <person name="Burdz T."/>
            <person name="Bernard K."/>
        </authorList>
    </citation>
    <scope>NUCLEOTIDE SEQUENCE [LARGE SCALE GENOMIC DNA]</scope>
    <source>
        <strain evidence="5 6">NML92-0415</strain>
    </source>
</reference>
<dbReference type="Gene3D" id="1.10.3290.10">
    <property type="entry name" value="Fido-like domain"/>
    <property type="match status" value="1"/>
</dbReference>
<keyword evidence="3" id="KW-0175">Coiled coil</keyword>
<evidence type="ECO:0000256" key="3">
    <source>
        <dbReference type="SAM" id="Coils"/>
    </source>
</evidence>
<keyword evidence="5" id="KW-0238">DNA-binding</keyword>
<accession>A0AB36RLC6</accession>
<dbReference type="PANTHER" id="PTHR13504">
    <property type="entry name" value="FIDO DOMAIN-CONTAINING PROTEIN DDB_G0283145"/>
    <property type="match status" value="1"/>
</dbReference>